<feature type="domain" description="GH64" evidence="2">
    <location>
        <begin position="71"/>
        <end position="449"/>
    </location>
</feature>
<keyword evidence="1" id="KW-0732">Signal</keyword>
<gene>
    <name evidence="3" type="ORF">LTR78_004732</name>
</gene>
<reference evidence="3" key="1">
    <citation type="submission" date="2023-07" db="EMBL/GenBank/DDBJ databases">
        <title>Black Yeasts Isolated from many extreme environments.</title>
        <authorList>
            <person name="Coleine C."/>
            <person name="Stajich J.E."/>
            <person name="Selbmann L."/>
        </authorList>
    </citation>
    <scope>NUCLEOTIDE SEQUENCE</scope>
    <source>
        <strain evidence="3">CCFEE 5485</strain>
    </source>
</reference>
<dbReference type="PROSITE" id="PS52006">
    <property type="entry name" value="GH64"/>
    <property type="match status" value="1"/>
</dbReference>
<evidence type="ECO:0000259" key="2">
    <source>
        <dbReference type="PROSITE" id="PS52006"/>
    </source>
</evidence>
<dbReference type="InterPro" id="IPR037398">
    <property type="entry name" value="Glyco_hydro_64_fam"/>
</dbReference>
<evidence type="ECO:0000256" key="1">
    <source>
        <dbReference type="SAM" id="SignalP"/>
    </source>
</evidence>
<dbReference type="InterPro" id="IPR037176">
    <property type="entry name" value="Osmotin/thaumatin-like_sf"/>
</dbReference>
<feature type="signal peptide" evidence="1">
    <location>
        <begin position="1"/>
        <end position="21"/>
    </location>
</feature>
<dbReference type="InterPro" id="IPR042517">
    <property type="entry name" value="Glyco_hydro_64_N_2"/>
</dbReference>
<dbReference type="Gene3D" id="2.60.110.10">
    <property type="entry name" value="Thaumatin"/>
    <property type="match status" value="1"/>
</dbReference>
<dbReference type="Gene3D" id="3.30.920.50">
    <property type="entry name" value="Beta-1,3-glucanase, C-terminal domain"/>
    <property type="match status" value="1"/>
</dbReference>
<dbReference type="PANTHER" id="PTHR38165:SF1">
    <property type="entry name" value="GLUCANASE B"/>
    <property type="match status" value="1"/>
</dbReference>
<feature type="chain" id="PRO_5041939229" description="GH64 domain-containing protein" evidence="1">
    <location>
        <begin position="22"/>
        <end position="453"/>
    </location>
</feature>
<dbReference type="InterPro" id="IPR032477">
    <property type="entry name" value="Glyco_hydro_64"/>
</dbReference>
<organism evidence="3 4">
    <name type="scientific">Recurvomyces mirabilis</name>
    <dbReference type="NCBI Taxonomy" id="574656"/>
    <lineage>
        <taxon>Eukaryota</taxon>
        <taxon>Fungi</taxon>
        <taxon>Dikarya</taxon>
        <taxon>Ascomycota</taxon>
        <taxon>Pezizomycotina</taxon>
        <taxon>Dothideomycetes</taxon>
        <taxon>Dothideomycetidae</taxon>
        <taxon>Mycosphaerellales</taxon>
        <taxon>Teratosphaeriaceae</taxon>
        <taxon>Recurvomyces</taxon>
    </lineage>
</organism>
<dbReference type="AlphaFoldDB" id="A0AAE0WNY2"/>
<name>A0AAE0WNY2_9PEZI</name>
<dbReference type="Proteomes" id="UP001274830">
    <property type="component" value="Unassembled WGS sequence"/>
</dbReference>
<dbReference type="Pfam" id="PF16483">
    <property type="entry name" value="Glyco_hydro_64"/>
    <property type="match status" value="1"/>
</dbReference>
<dbReference type="EMBL" id="JAUTXT010000015">
    <property type="protein sequence ID" value="KAK3675223.1"/>
    <property type="molecule type" value="Genomic_DNA"/>
</dbReference>
<protein>
    <recommendedName>
        <fullName evidence="2">GH64 domain-containing protein</fullName>
    </recommendedName>
</protein>
<dbReference type="PANTHER" id="PTHR38165">
    <property type="match status" value="1"/>
</dbReference>
<comment type="caution">
    <text evidence="3">The sequence shown here is derived from an EMBL/GenBank/DDBJ whole genome shotgun (WGS) entry which is preliminary data.</text>
</comment>
<sequence>MRGFLVSTLAIAATLLSTSAARPLVKVHPGTANDIVITNKNTVNATTTALSNGTIPANSSTVQITPRSSTSGRLPLSLVNNFAGNINAYVTGLDKNNALVMLQPDGNWYYPQSDPSATTPQPINGNVGIPLGAQGSTTSITLTDYISAARVWFAAGELKFFTVWNPATNGPSLVEPSAVNPSDPSAGVNWGFVELTNTAEGGLYANISYVDFVGLALGMSLLSGDGSIQTALGLQPKAVASICAALASQGQTDGQEWDNLCQADENGDPLRVIAPSDFLSTNAESFAEYYTEYIDEVWTQYATNTLSIDTQAAAGTVACTVQGSLITCAGDNRGYAKPTPSDIFGCNSGPFAIAGTDNDVHRAIVPRLCAAFNRSTLTVSGGDLQPGVGAKSYYTANPTNWYSAIVHQHEVDGKGYAFAYDDVNPSGDINQSGVVADANPTVLTVTIGGPSTS</sequence>
<keyword evidence="4" id="KW-1185">Reference proteome</keyword>
<proteinExistence type="predicted"/>
<evidence type="ECO:0000313" key="4">
    <source>
        <dbReference type="Proteomes" id="UP001274830"/>
    </source>
</evidence>
<accession>A0AAE0WNY2</accession>
<dbReference type="CDD" id="cd09220">
    <property type="entry name" value="GH64-GluB-like"/>
    <property type="match status" value="1"/>
</dbReference>
<evidence type="ECO:0000313" key="3">
    <source>
        <dbReference type="EMBL" id="KAK3675223.1"/>
    </source>
</evidence>